<protein>
    <submittedName>
        <fullName evidence="1">Serine/threonine kinase-like protein</fullName>
    </submittedName>
</protein>
<sequence>MDNSVDKKYLGVNLKECKFIGKGRQGSVYLLPDKKRIIKIYNKEKGCKGELEILLRVQDNPHFAKVYSYNNRAMIREYIPGMCIKDYIRKNGLSEKLAINLVKLVESFKTAGFKKLDIRLAHIFVQPNEDVRVIDPRKVFERKLNYPLKIMKGLRELSVLPKFMKILKEEYPDLYNQWSRKHK</sequence>
<dbReference type="EMBL" id="ACVI01000063">
    <property type="protein sequence ID" value="EET86142.1"/>
    <property type="molecule type" value="Genomic_DNA"/>
</dbReference>
<reference evidence="1 2" key="1">
    <citation type="submission" date="2009-06" db="EMBL/GenBank/DDBJ databases">
        <title>The draft genome of Clostridium carboxidivorans P7.</title>
        <authorList>
            <consortium name="US DOE Joint Genome Institute (JGI-PGF)"/>
            <person name="Lucas S."/>
            <person name="Copeland A."/>
            <person name="Lapidus A."/>
            <person name="Glavina del Rio T."/>
            <person name="Tice H."/>
            <person name="Bruce D."/>
            <person name="Goodwin L."/>
            <person name="Pitluck S."/>
            <person name="Larimer F."/>
            <person name="Land M.L."/>
            <person name="Hauser L."/>
            <person name="Hemme C.L."/>
        </authorList>
    </citation>
    <scope>NUCLEOTIDE SEQUENCE [LARGE SCALE GENOMIC DNA]</scope>
    <source>
        <strain evidence="1 2">P7</strain>
    </source>
</reference>
<name>C6PX86_9CLOT</name>
<dbReference type="Gene3D" id="1.10.510.10">
    <property type="entry name" value="Transferase(Phosphotransferase) domain 1"/>
    <property type="match status" value="1"/>
</dbReference>
<dbReference type="PATRIC" id="fig|536227.13.peg.3146"/>
<dbReference type="eggNOG" id="COG0515">
    <property type="taxonomic scope" value="Bacteria"/>
</dbReference>
<dbReference type="KEGG" id="cck:Ccar_15025"/>
<dbReference type="STRING" id="536227.Ccar_15025"/>
<comment type="caution">
    <text evidence="1">The sequence shown here is derived from an EMBL/GenBank/DDBJ whole genome shotgun (WGS) entry which is preliminary data.</text>
</comment>
<dbReference type="OrthoDB" id="1916806at2"/>
<dbReference type="Proteomes" id="UP000004198">
    <property type="component" value="Unassembled WGS sequence"/>
</dbReference>
<accession>C6PX86</accession>
<evidence type="ECO:0000313" key="1">
    <source>
        <dbReference type="EMBL" id="EET86142.1"/>
    </source>
</evidence>
<dbReference type="SUPFAM" id="SSF56112">
    <property type="entry name" value="Protein kinase-like (PK-like)"/>
    <property type="match status" value="1"/>
</dbReference>
<keyword evidence="1" id="KW-0418">Kinase</keyword>
<dbReference type="InterPro" id="IPR011009">
    <property type="entry name" value="Kinase-like_dom_sf"/>
</dbReference>
<organism evidence="1 2">
    <name type="scientific">Clostridium carboxidivorans P7</name>
    <dbReference type="NCBI Taxonomy" id="536227"/>
    <lineage>
        <taxon>Bacteria</taxon>
        <taxon>Bacillati</taxon>
        <taxon>Bacillota</taxon>
        <taxon>Clostridia</taxon>
        <taxon>Eubacteriales</taxon>
        <taxon>Clostridiaceae</taxon>
        <taxon>Clostridium</taxon>
    </lineage>
</organism>
<proteinExistence type="predicted"/>
<dbReference type="AlphaFoldDB" id="C6PX86"/>
<evidence type="ECO:0000313" key="2">
    <source>
        <dbReference type="Proteomes" id="UP000004198"/>
    </source>
</evidence>
<dbReference type="RefSeq" id="WP_007062288.1">
    <property type="nucleotide sequence ID" value="NZ_ACVI01000063.1"/>
</dbReference>
<dbReference type="GO" id="GO:0016301">
    <property type="term" value="F:kinase activity"/>
    <property type="evidence" value="ECO:0007669"/>
    <property type="project" value="UniProtKB-KW"/>
</dbReference>
<keyword evidence="1" id="KW-0808">Transferase</keyword>
<keyword evidence="2" id="KW-1185">Reference proteome</keyword>
<gene>
    <name evidence="1" type="ORF">CcarbDRAFT_3403</name>
</gene>